<dbReference type="HAMAP" id="MF_00530">
    <property type="entry name" value="ATP_synth_epsil_bac"/>
    <property type="match status" value="1"/>
</dbReference>
<dbReference type="Pfam" id="PF00401">
    <property type="entry name" value="ATP-synt_DE"/>
    <property type="match status" value="1"/>
</dbReference>
<dbReference type="GO" id="GO:0045259">
    <property type="term" value="C:proton-transporting ATP synthase complex"/>
    <property type="evidence" value="ECO:0007669"/>
    <property type="project" value="UniProtKB-KW"/>
</dbReference>
<dbReference type="SUPFAM" id="SSF46604">
    <property type="entry name" value="Epsilon subunit of F1F0-ATP synthase C-terminal domain"/>
    <property type="match status" value="1"/>
</dbReference>
<keyword evidence="5 8" id="KW-0472">Membrane</keyword>
<comment type="similarity">
    <text evidence="2 8 9">Belongs to the ATPase epsilon chain family.</text>
</comment>
<keyword evidence="6 8" id="KW-0139">CF(1)</keyword>
<dbReference type="EMBL" id="DVJN01000150">
    <property type="protein sequence ID" value="HIS92825.1"/>
    <property type="molecule type" value="Genomic_DNA"/>
</dbReference>
<dbReference type="PANTHER" id="PTHR13822">
    <property type="entry name" value="ATP SYNTHASE DELTA/EPSILON CHAIN"/>
    <property type="match status" value="1"/>
</dbReference>
<evidence type="ECO:0000256" key="3">
    <source>
        <dbReference type="ARBA" id="ARBA00022448"/>
    </source>
</evidence>
<dbReference type="Pfam" id="PF02823">
    <property type="entry name" value="ATP-synt_DE_N"/>
    <property type="match status" value="1"/>
</dbReference>
<dbReference type="GO" id="GO:0005886">
    <property type="term" value="C:plasma membrane"/>
    <property type="evidence" value="ECO:0007669"/>
    <property type="project" value="UniProtKB-SubCell"/>
</dbReference>
<dbReference type="Proteomes" id="UP000824140">
    <property type="component" value="Unassembled WGS sequence"/>
</dbReference>
<dbReference type="AlphaFoldDB" id="A0A9D1G1N1"/>
<name>A0A9D1G1N1_9FIRM</name>
<evidence type="ECO:0000259" key="10">
    <source>
        <dbReference type="Pfam" id="PF00401"/>
    </source>
</evidence>
<gene>
    <name evidence="8 12" type="primary">atpC</name>
    <name evidence="12" type="ORF">IAA84_07430</name>
</gene>
<comment type="function">
    <text evidence="8">Produces ATP from ADP in the presence of a proton gradient across the membrane.</text>
</comment>
<feature type="domain" description="ATP synthase epsilon subunit C-terminal" evidence="10">
    <location>
        <begin position="87"/>
        <end position="132"/>
    </location>
</feature>
<reference evidence="12" key="1">
    <citation type="submission" date="2020-10" db="EMBL/GenBank/DDBJ databases">
        <authorList>
            <person name="Gilroy R."/>
        </authorList>
    </citation>
    <scope>NUCLEOTIDE SEQUENCE</scope>
    <source>
        <strain evidence="12">13766</strain>
    </source>
</reference>
<feature type="domain" description="ATP synthase F1 complex delta/epsilon subunit N-terminal" evidence="11">
    <location>
        <begin position="4"/>
        <end position="83"/>
    </location>
</feature>
<comment type="subcellular location">
    <subcellularLocation>
        <location evidence="1 8">Cell membrane</location>
        <topology evidence="1 8">Peripheral membrane protein</topology>
    </subcellularLocation>
</comment>
<evidence type="ECO:0000256" key="6">
    <source>
        <dbReference type="ARBA" id="ARBA00023196"/>
    </source>
</evidence>
<comment type="subunit">
    <text evidence="8 9">F-type ATPases have 2 components, CF(1) - the catalytic core - and CF(0) - the membrane proton channel. CF(1) has five subunits: alpha(3), beta(3), gamma(1), delta(1), epsilon(1). CF(0) has three main subunits: a, b and c.</text>
</comment>
<accession>A0A9D1G1N1</accession>
<keyword evidence="7 8" id="KW-0066">ATP synthesis</keyword>
<evidence type="ECO:0000256" key="5">
    <source>
        <dbReference type="ARBA" id="ARBA00023136"/>
    </source>
</evidence>
<dbReference type="PANTHER" id="PTHR13822:SF10">
    <property type="entry name" value="ATP SYNTHASE EPSILON CHAIN, CHLOROPLASTIC"/>
    <property type="match status" value="1"/>
</dbReference>
<dbReference type="CDD" id="cd12152">
    <property type="entry name" value="F1-ATPase_delta"/>
    <property type="match status" value="1"/>
</dbReference>
<dbReference type="GO" id="GO:0046933">
    <property type="term" value="F:proton-transporting ATP synthase activity, rotational mechanism"/>
    <property type="evidence" value="ECO:0007669"/>
    <property type="project" value="UniProtKB-UniRule"/>
</dbReference>
<evidence type="ECO:0000256" key="1">
    <source>
        <dbReference type="ARBA" id="ARBA00004202"/>
    </source>
</evidence>
<evidence type="ECO:0000313" key="12">
    <source>
        <dbReference type="EMBL" id="HIS92825.1"/>
    </source>
</evidence>
<evidence type="ECO:0000256" key="2">
    <source>
        <dbReference type="ARBA" id="ARBA00005712"/>
    </source>
</evidence>
<dbReference type="InterPro" id="IPR036771">
    <property type="entry name" value="ATPsynth_dsu/esu_N"/>
</dbReference>
<keyword evidence="8" id="KW-0375">Hydrogen ion transport</keyword>
<evidence type="ECO:0000256" key="9">
    <source>
        <dbReference type="RuleBase" id="RU003656"/>
    </source>
</evidence>
<reference evidence="12" key="2">
    <citation type="journal article" date="2021" name="PeerJ">
        <title>Extensive microbial diversity within the chicken gut microbiome revealed by metagenomics and culture.</title>
        <authorList>
            <person name="Gilroy R."/>
            <person name="Ravi A."/>
            <person name="Getino M."/>
            <person name="Pursley I."/>
            <person name="Horton D.L."/>
            <person name="Alikhan N.F."/>
            <person name="Baker D."/>
            <person name="Gharbi K."/>
            <person name="Hall N."/>
            <person name="Watson M."/>
            <person name="Adriaenssens E.M."/>
            <person name="Foster-Nyarko E."/>
            <person name="Jarju S."/>
            <person name="Secka A."/>
            <person name="Antonio M."/>
            <person name="Oren A."/>
            <person name="Chaudhuri R.R."/>
            <person name="La Ragione R."/>
            <person name="Hildebrand F."/>
            <person name="Pallen M.J."/>
        </authorList>
    </citation>
    <scope>NUCLEOTIDE SEQUENCE</scope>
    <source>
        <strain evidence="12">13766</strain>
    </source>
</reference>
<keyword evidence="8" id="KW-1003">Cell membrane</keyword>
<comment type="caution">
    <text evidence="12">The sequence shown here is derived from an EMBL/GenBank/DDBJ whole genome shotgun (WGS) entry which is preliminary data.</text>
</comment>
<dbReference type="InterPro" id="IPR001469">
    <property type="entry name" value="ATP_synth_F1_dsu/esu"/>
</dbReference>
<dbReference type="InterPro" id="IPR020546">
    <property type="entry name" value="ATP_synth_F1_dsu/esu_N"/>
</dbReference>
<proteinExistence type="inferred from homology"/>
<protein>
    <recommendedName>
        <fullName evidence="8">ATP synthase epsilon chain</fullName>
    </recommendedName>
    <alternativeName>
        <fullName evidence="8">ATP synthase F1 sector epsilon subunit</fullName>
    </alternativeName>
    <alternativeName>
        <fullName evidence="8">F-ATPase epsilon subunit</fullName>
    </alternativeName>
</protein>
<keyword evidence="4 8" id="KW-0406">Ion transport</keyword>
<sequence length="140" mass="15450">MRTFQLHILAADRVFFEGECESVVAPTASGQYGVQAHHSNMIAAIAPGQLTFRTAQGETRYAAVSAGMIKVEHNDVLILVDSAERPEDIDVVRAQREADEAREAILQKNSIREYRSAQAALARSINRLRVKQHTGSMMGK</sequence>
<dbReference type="SUPFAM" id="SSF51344">
    <property type="entry name" value="Epsilon subunit of F1F0-ATP synthase N-terminal domain"/>
    <property type="match status" value="1"/>
</dbReference>
<dbReference type="NCBIfam" id="TIGR01216">
    <property type="entry name" value="ATP_synt_epsi"/>
    <property type="match status" value="1"/>
</dbReference>
<dbReference type="InterPro" id="IPR036794">
    <property type="entry name" value="ATP_F1_dsu/esu_C_sf"/>
</dbReference>
<keyword evidence="3 8" id="KW-0813">Transport</keyword>
<evidence type="ECO:0000256" key="4">
    <source>
        <dbReference type="ARBA" id="ARBA00023065"/>
    </source>
</evidence>
<dbReference type="Gene3D" id="2.60.15.10">
    <property type="entry name" value="F0F1 ATP synthase delta/epsilon subunit, N-terminal"/>
    <property type="match status" value="1"/>
</dbReference>
<evidence type="ECO:0000256" key="8">
    <source>
        <dbReference type="HAMAP-Rule" id="MF_00530"/>
    </source>
</evidence>
<dbReference type="InterPro" id="IPR020547">
    <property type="entry name" value="ATP_synth_F1_esu_C"/>
</dbReference>
<organism evidence="12 13">
    <name type="scientific">Candidatus Alectryocaccomicrobium excrementavium</name>
    <dbReference type="NCBI Taxonomy" id="2840668"/>
    <lineage>
        <taxon>Bacteria</taxon>
        <taxon>Bacillati</taxon>
        <taxon>Bacillota</taxon>
        <taxon>Clostridia</taxon>
        <taxon>Candidatus Alectryocaccomicrobium</taxon>
    </lineage>
</organism>
<evidence type="ECO:0000259" key="11">
    <source>
        <dbReference type="Pfam" id="PF02823"/>
    </source>
</evidence>
<evidence type="ECO:0000313" key="13">
    <source>
        <dbReference type="Proteomes" id="UP000824140"/>
    </source>
</evidence>
<dbReference type="GO" id="GO:0005524">
    <property type="term" value="F:ATP binding"/>
    <property type="evidence" value="ECO:0007669"/>
    <property type="project" value="UniProtKB-UniRule"/>
</dbReference>
<evidence type="ECO:0000256" key="7">
    <source>
        <dbReference type="ARBA" id="ARBA00023310"/>
    </source>
</evidence>